<dbReference type="Pfam" id="PF02413">
    <property type="entry name" value="Caudo_TAP"/>
    <property type="match status" value="1"/>
</dbReference>
<gene>
    <name evidence="1" type="ORF">BIY29_02445</name>
</gene>
<organism evidence="1 2">
    <name type="scientific">Brenneria alni</name>
    <dbReference type="NCBI Taxonomy" id="71656"/>
    <lineage>
        <taxon>Bacteria</taxon>
        <taxon>Pseudomonadati</taxon>
        <taxon>Pseudomonadota</taxon>
        <taxon>Gammaproteobacteria</taxon>
        <taxon>Enterobacterales</taxon>
        <taxon>Pectobacteriaceae</taxon>
        <taxon>Brenneria</taxon>
    </lineage>
</organism>
<keyword evidence="2" id="KW-1185">Reference proteome</keyword>
<accession>A0A421DSU8</accession>
<name>A0A421DSU8_9GAMM</name>
<dbReference type="InterPro" id="IPR003458">
    <property type="entry name" value="Phage_T4_Gp38_tail_assem"/>
</dbReference>
<dbReference type="OrthoDB" id="8596093at2"/>
<evidence type="ECO:0000313" key="2">
    <source>
        <dbReference type="Proteomes" id="UP000285648"/>
    </source>
</evidence>
<reference evidence="1 2" key="1">
    <citation type="submission" date="2016-09" db="EMBL/GenBank/DDBJ databases">
        <authorList>
            <person name="Doonan J."/>
            <person name="Pachebat J.A."/>
            <person name="Golyshin P.N."/>
            <person name="Denman S."/>
            <person name="Mcdonald J.E."/>
        </authorList>
    </citation>
    <scope>NUCLEOTIDE SEQUENCE [LARGE SCALE GENOMIC DNA]</scope>
    <source>
        <strain evidence="1 2">NCPPB 3934</strain>
    </source>
</reference>
<dbReference type="Proteomes" id="UP000285648">
    <property type="component" value="Unassembled WGS sequence"/>
</dbReference>
<dbReference type="EMBL" id="MJLZ01000003">
    <property type="protein sequence ID" value="RLM27519.1"/>
    <property type="molecule type" value="Genomic_DNA"/>
</dbReference>
<evidence type="ECO:0000313" key="1">
    <source>
        <dbReference type="EMBL" id="RLM27519.1"/>
    </source>
</evidence>
<sequence>MSEFTLSGDPRAIWIYHYDHSGVYTGKSFYQVPAWTGLPANSTHIPCDGDGDEDITGVFNGTSWDYVDDNRGTQYWNSRGRGFVISNIQESLPGWAILKPPPATDEGYVLLFTEGEWTQIEDKTGQAYYDSNGNKNIVTDAYFTIPEGYTFVAPPDAKPTFVTQWDGNEWVYVKDLRGQVAYSTETKEALVISELGPLPADYTLLVPGQFDEWDGSAWVKNEESEHAYYVDLAERQKARLLTAATEQISILTYAVNNGIASESETTALPLWETYRVELNRVDTSTAPNITWPEKP</sequence>
<dbReference type="InterPro" id="IPR051220">
    <property type="entry name" value="TFA_Chaperone"/>
</dbReference>
<proteinExistence type="predicted"/>
<dbReference type="PANTHER" id="PTHR34413:SF2">
    <property type="entry name" value="PROPHAGE TAIL FIBER ASSEMBLY PROTEIN HOMOLOG TFAE-RELATED"/>
    <property type="match status" value="1"/>
</dbReference>
<protein>
    <submittedName>
        <fullName evidence="1">Phage tail protein</fullName>
    </submittedName>
</protein>
<dbReference type="AlphaFoldDB" id="A0A421DSU8"/>
<dbReference type="PANTHER" id="PTHR34413">
    <property type="entry name" value="PROPHAGE TAIL FIBER ASSEMBLY PROTEIN HOMOLOG TFAE-RELATED-RELATED"/>
    <property type="match status" value="1"/>
</dbReference>
<dbReference type="RefSeq" id="WP_121573475.1">
    <property type="nucleotide sequence ID" value="NZ_MJLZ01000003.1"/>
</dbReference>
<comment type="caution">
    <text evidence="1">The sequence shown here is derived from an EMBL/GenBank/DDBJ whole genome shotgun (WGS) entry which is preliminary data.</text>
</comment>